<dbReference type="KEGG" id="mbah:HYN46_09925"/>
<dbReference type="InterPro" id="IPR035709">
    <property type="entry name" value="YoaB-like"/>
</dbReference>
<dbReference type="InterPro" id="IPR006175">
    <property type="entry name" value="YjgF/YER057c/UK114"/>
</dbReference>
<dbReference type="Gene3D" id="3.30.1330.40">
    <property type="entry name" value="RutC-like"/>
    <property type="match status" value="1"/>
</dbReference>
<dbReference type="Pfam" id="PF01042">
    <property type="entry name" value="Ribonuc_L-PSP"/>
    <property type="match status" value="1"/>
</dbReference>
<dbReference type="OrthoDB" id="6899345at2"/>
<reference evidence="1 2" key="1">
    <citation type="submission" date="2018-07" db="EMBL/GenBank/DDBJ databases">
        <title>Genome sequencing of Moraxellaceae gen. HYN0046.</title>
        <authorList>
            <person name="Kim M."/>
            <person name="Yi H."/>
        </authorList>
    </citation>
    <scope>NUCLEOTIDE SEQUENCE [LARGE SCALE GENOMIC DNA]</scope>
    <source>
        <strain evidence="1 2">HYN0046</strain>
    </source>
</reference>
<dbReference type="EMBL" id="CP031222">
    <property type="protein sequence ID" value="AXI03128.1"/>
    <property type="molecule type" value="Genomic_DNA"/>
</dbReference>
<dbReference type="PANTHER" id="PTHR47328">
    <property type="match status" value="1"/>
</dbReference>
<organism evidence="1 2">
    <name type="scientific">Aquirhabdus parva</name>
    <dbReference type="NCBI Taxonomy" id="2283318"/>
    <lineage>
        <taxon>Bacteria</taxon>
        <taxon>Pseudomonadati</taxon>
        <taxon>Pseudomonadota</taxon>
        <taxon>Gammaproteobacteria</taxon>
        <taxon>Moraxellales</taxon>
        <taxon>Moraxellaceae</taxon>
        <taxon>Aquirhabdus</taxon>
    </lineage>
</organism>
<dbReference type="PANTHER" id="PTHR47328:SF1">
    <property type="entry name" value="RUTC FAMILY PROTEIN YOAB"/>
    <property type="match status" value="1"/>
</dbReference>
<dbReference type="RefSeq" id="WP_114899238.1">
    <property type="nucleotide sequence ID" value="NZ_CP031222.1"/>
</dbReference>
<proteinExistence type="predicted"/>
<dbReference type="CDD" id="cd06150">
    <property type="entry name" value="YjgF_YER057c_UK114_like_2"/>
    <property type="match status" value="1"/>
</dbReference>
<dbReference type="SUPFAM" id="SSF55298">
    <property type="entry name" value="YjgF-like"/>
    <property type="match status" value="1"/>
</dbReference>
<dbReference type="AlphaFoldDB" id="A0A345P769"/>
<gene>
    <name evidence="1" type="ORF">HYN46_09925</name>
</gene>
<accession>A0A345P769</accession>
<dbReference type="Proteomes" id="UP000253940">
    <property type="component" value="Chromosome"/>
</dbReference>
<sequence length="144" mass="16040">MEITRHEMGPRFSEMTVAHVGTANLIFISGQVAENTSLDVTGQTREILRFIDRLLAHVGADKTHITAVRIYLASVGDYAAMNSVWDDWVPQGHTPARSTLGAKLIDPEYKIEIEVTAVADRIVTNHQADANCEKDDHHNHHHAH</sequence>
<dbReference type="InterPro" id="IPR035959">
    <property type="entry name" value="RutC-like_sf"/>
</dbReference>
<evidence type="ECO:0000313" key="2">
    <source>
        <dbReference type="Proteomes" id="UP000253940"/>
    </source>
</evidence>
<protein>
    <submittedName>
        <fullName evidence="1">RidA family protein</fullName>
    </submittedName>
</protein>
<name>A0A345P769_9GAMM</name>
<evidence type="ECO:0000313" key="1">
    <source>
        <dbReference type="EMBL" id="AXI03128.1"/>
    </source>
</evidence>
<keyword evidence="2" id="KW-1185">Reference proteome</keyword>